<dbReference type="eggNOG" id="KOG0027">
    <property type="taxonomic scope" value="Eukaryota"/>
</dbReference>
<dbReference type="AlphaFoldDB" id="A0A0L0HMT4"/>
<dbReference type="InterPro" id="IPR011992">
    <property type="entry name" value="EF-hand-dom_pair"/>
</dbReference>
<dbReference type="Pfam" id="PF13499">
    <property type="entry name" value="EF-hand_7"/>
    <property type="match status" value="1"/>
</dbReference>
<dbReference type="SUPFAM" id="SSF47473">
    <property type="entry name" value="EF-hand"/>
    <property type="match status" value="1"/>
</dbReference>
<dbReference type="InParanoid" id="A0A0L0HMT4"/>
<gene>
    <name evidence="4" type="ORF">SPPG_09053</name>
</gene>
<dbReference type="InterPro" id="IPR002048">
    <property type="entry name" value="EF_hand_dom"/>
</dbReference>
<keyword evidence="2" id="KW-0106">Calcium</keyword>
<sequence>MNNLQNKQTEIPATFPSLYRLSQRETPLSPEALADLQQVFRRADKGHKGWLSKDDFKVAMVGLLGYKPSKFELERARSNVNFEKHEMTLERFISLRRNSSSTDLDETIRQCFLTADISCHGYISRSDLHSIFSQVAPSIPTHVIDDAFAVVDMDGDGKVGYRDFEKLMKYEC</sequence>
<evidence type="ECO:0000259" key="3">
    <source>
        <dbReference type="PROSITE" id="PS50222"/>
    </source>
</evidence>
<name>A0A0L0HMT4_SPIPD</name>
<keyword evidence="1" id="KW-0677">Repeat</keyword>
<dbReference type="OrthoDB" id="26525at2759"/>
<dbReference type="VEuPathDB" id="FungiDB:SPPG_09053"/>
<dbReference type="PROSITE" id="PS00018">
    <property type="entry name" value="EF_HAND_1"/>
    <property type="match status" value="1"/>
</dbReference>
<evidence type="ECO:0000313" key="5">
    <source>
        <dbReference type="Proteomes" id="UP000053201"/>
    </source>
</evidence>
<dbReference type="GO" id="GO:0005509">
    <property type="term" value="F:calcium ion binding"/>
    <property type="evidence" value="ECO:0007669"/>
    <property type="project" value="InterPro"/>
</dbReference>
<evidence type="ECO:0000256" key="1">
    <source>
        <dbReference type="ARBA" id="ARBA00022737"/>
    </source>
</evidence>
<dbReference type="OMA" id="YAMKHGQ"/>
<protein>
    <recommendedName>
        <fullName evidence="3">EF-hand domain-containing protein</fullName>
    </recommendedName>
</protein>
<accession>A0A0L0HMT4</accession>
<evidence type="ECO:0000313" key="4">
    <source>
        <dbReference type="EMBL" id="KND02235.1"/>
    </source>
</evidence>
<dbReference type="Proteomes" id="UP000053201">
    <property type="component" value="Unassembled WGS sequence"/>
</dbReference>
<dbReference type="FunFam" id="1.10.238.10:FF:000003">
    <property type="entry name" value="Calmodulin A"/>
    <property type="match status" value="1"/>
</dbReference>
<dbReference type="RefSeq" id="XP_016610274.1">
    <property type="nucleotide sequence ID" value="XM_016757207.1"/>
</dbReference>
<dbReference type="PROSITE" id="PS50222">
    <property type="entry name" value="EF_HAND_2"/>
    <property type="match status" value="2"/>
</dbReference>
<keyword evidence="5" id="KW-1185">Reference proteome</keyword>
<feature type="domain" description="EF-hand" evidence="3">
    <location>
        <begin position="31"/>
        <end position="66"/>
    </location>
</feature>
<dbReference type="InterPro" id="IPR018247">
    <property type="entry name" value="EF_Hand_1_Ca_BS"/>
</dbReference>
<dbReference type="SMART" id="SM00054">
    <property type="entry name" value="EFh"/>
    <property type="match status" value="3"/>
</dbReference>
<organism evidence="4 5">
    <name type="scientific">Spizellomyces punctatus (strain DAOM BR117)</name>
    <dbReference type="NCBI Taxonomy" id="645134"/>
    <lineage>
        <taxon>Eukaryota</taxon>
        <taxon>Fungi</taxon>
        <taxon>Fungi incertae sedis</taxon>
        <taxon>Chytridiomycota</taxon>
        <taxon>Chytridiomycota incertae sedis</taxon>
        <taxon>Chytridiomycetes</taxon>
        <taxon>Spizellomycetales</taxon>
        <taxon>Spizellomycetaceae</taxon>
        <taxon>Spizellomyces</taxon>
    </lineage>
</organism>
<dbReference type="GeneID" id="27692178"/>
<feature type="domain" description="EF-hand" evidence="3">
    <location>
        <begin position="139"/>
        <end position="172"/>
    </location>
</feature>
<evidence type="ECO:0000256" key="2">
    <source>
        <dbReference type="ARBA" id="ARBA00022837"/>
    </source>
</evidence>
<proteinExistence type="predicted"/>
<dbReference type="STRING" id="645134.A0A0L0HMT4"/>
<dbReference type="Gene3D" id="1.10.238.10">
    <property type="entry name" value="EF-hand"/>
    <property type="match status" value="1"/>
</dbReference>
<dbReference type="EMBL" id="KQ257453">
    <property type="protein sequence ID" value="KND02235.1"/>
    <property type="molecule type" value="Genomic_DNA"/>
</dbReference>
<reference evidence="4 5" key="1">
    <citation type="submission" date="2009-08" db="EMBL/GenBank/DDBJ databases">
        <title>The Genome Sequence of Spizellomyces punctatus strain DAOM BR117.</title>
        <authorList>
            <consortium name="The Broad Institute Genome Sequencing Platform"/>
            <person name="Russ C."/>
            <person name="Cuomo C."/>
            <person name="Shea T."/>
            <person name="Young S.K."/>
            <person name="Zeng Q."/>
            <person name="Koehrsen M."/>
            <person name="Haas B."/>
            <person name="Borodovsky M."/>
            <person name="Guigo R."/>
            <person name="Alvarado L."/>
            <person name="Berlin A."/>
            <person name="Bochicchio J."/>
            <person name="Borenstein D."/>
            <person name="Chapman S."/>
            <person name="Chen Z."/>
            <person name="Engels R."/>
            <person name="Freedman E."/>
            <person name="Gellesch M."/>
            <person name="Goldberg J."/>
            <person name="Griggs A."/>
            <person name="Gujja S."/>
            <person name="Heiman D."/>
            <person name="Hepburn T."/>
            <person name="Howarth C."/>
            <person name="Jen D."/>
            <person name="Larson L."/>
            <person name="Lewis B."/>
            <person name="Mehta T."/>
            <person name="Park D."/>
            <person name="Pearson M."/>
            <person name="Roberts A."/>
            <person name="Saif S."/>
            <person name="Shenoy N."/>
            <person name="Sisk P."/>
            <person name="Stolte C."/>
            <person name="Sykes S."/>
            <person name="Thomson T."/>
            <person name="Walk T."/>
            <person name="White J."/>
            <person name="Yandava C."/>
            <person name="Burger G."/>
            <person name="Gray M.W."/>
            <person name="Holland P.W.H."/>
            <person name="King N."/>
            <person name="Lang F.B.F."/>
            <person name="Roger A.J."/>
            <person name="Ruiz-Trillo I."/>
            <person name="Lander E."/>
            <person name="Nusbaum C."/>
        </authorList>
    </citation>
    <scope>NUCLEOTIDE SEQUENCE [LARGE SCALE GENOMIC DNA]</scope>
    <source>
        <strain evidence="4 5">DAOM BR117</strain>
    </source>
</reference>